<accession>A0A6J5Z7T2</accession>
<dbReference type="InterPro" id="IPR036737">
    <property type="entry name" value="OmpA-like_sf"/>
</dbReference>
<evidence type="ECO:0000256" key="2">
    <source>
        <dbReference type="SAM" id="MobiDB-lite"/>
    </source>
</evidence>
<feature type="compositionally biased region" description="Polar residues" evidence="2">
    <location>
        <begin position="1193"/>
        <end position="1214"/>
    </location>
</feature>
<dbReference type="Gene3D" id="3.30.1330.60">
    <property type="entry name" value="OmpA-like domain"/>
    <property type="match status" value="1"/>
</dbReference>
<gene>
    <name evidence="5" type="ORF">UFOPK3574_00637</name>
</gene>
<dbReference type="PANTHER" id="PTHR30329:SF21">
    <property type="entry name" value="LIPOPROTEIN YIAD-RELATED"/>
    <property type="match status" value="1"/>
</dbReference>
<dbReference type="Pfam" id="PF09479">
    <property type="entry name" value="Flg_new"/>
    <property type="match status" value="3"/>
</dbReference>
<dbReference type="CDD" id="cd07185">
    <property type="entry name" value="OmpA_C-like"/>
    <property type="match status" value="1"/>
</dbReference>
<dbReference type="Pfam" id="PF00059">
    <property type="entry name" value="Lectin_C"/>
    <property type="match status" value="1"/>
</dbReference>
<evidence type="ECO:0000313" key="5">
    <source>
        <dbReference type="EMBL" id="CAB4337132.1"/>
    </source>
</evidence>
<dbReference type="SUPFAM" id="SSF103088">
    <property type="entry name" value="OmpA-like"/>
    <property type="match status" value="1"/>
</dbReference>
<sequence length="1214" mass="127417">MSYLGVGNPTLEISAGSLPPGISLNGSGQFTGTPTTTAPLVTRIYPVTLRVIDGADSATVSIVFEILPPPLPEITPETYTANVGLPMNKSISFYSSTAGTITLVEGSLPPGVSISGSNRLIGTPTSAGTYTAKLRVTDSYSQTVNGDFVFEIGSPISVSISASLSSMMLTAYGETSTNSTISTSAPDAFIICGFYKDADLSGSNYQIYDCTQKQYSSWVSNGVTSEEYYYTDFENTSLIIRAYGPDATNEEYPDIDTPFLATVTVSLTRNPPPPAITISTTNFQPRTATNVGVGLSNFDTSLSYQATVKFVNVTTNAEVTNGTLIATKGGTSLIPGYSSYSAAKLGFKGTYSQIAAALASMTWNPEFGTGNITVRIGIASMPGTTEFYYDANSGHYYKYVSTALPWVGARTAAEATTLFGLRGYLAEVNSAAENFFIGKETSATNVWIGASDRAVEGTWIWDGATTAYPKPTGSGSNSGRSAAFHSWANGEPNDWPWHAPSKPEREDCAVTNWQGKIGMWNDWPCLIAQPYLIEFGGRPGETSTATGATLTTTVNAMPPVQYTITYDPAGGSETPTAPSKITGVKFALAGAISRAVSGGITYQFAGWKTGGNLYKAGETFTVGSANLTFTAEWVQLYEVTYLVNGGSFSNSETVNDAECTAGANRCTNGQTIKLNTSPTRAGYTFVDWKNQSGASVVDSNNAVAGIQTAISSTNYIFSATWTPITYTITYTSSGSSAPTQSALEQGEAFIVGTAGTRAGFEFNGWSDGDSIYLPDSEFIVGSSNITLTAQWTAVFAIAYSPGLGSGTPSTDTSSYPGGYAAVVSTDAGISRSGFTFSDWSDGTTTYQAGDIYTIGTSNVTLTAQWAAVPPAPTPPPAPAPTPKTEEPVTNQAEIALALKAALDALQVDVAKNQKIYQEMFTSFTTGDSSISTLIPHKKSGAIINAKTEGILSSQSANITIPVKKVSLSSKAQDELKDRVRIRVTSDGISVTPVSGFTGVVIVPVAATVDGVETVVLNKVVINPVPPKAQSFAPTDINKSSITWAPSSSQTTGYLVTLNGKEICQTTATTCPVAALIGPKSVVTITALGNDQTVSTPVVIPYVASKPIPALKVNFAVGSSILSTPQKNEIRSVARVIATQGFTKLVVSGFTDSNGSLALNKKLSEARAKSVAAFMRTLLPTIQIKASAFGPTNPIASNKSKSGQAQNRRTQISAW</sequence>
<dbReference type="InterPro" id="IPR006665">
    <property type="entry name" value="OmpA-like"/>
</dbReference>
<protein>
    <submittedName>
        <fullName evidence="5">Unannotated protein</fullName>
    </submittedName>
</protein>
<feature type="region of interest" description="Disordered" evidence="2">
    <location>
        <begin position="1192"/>
        <end position="1214"/>
    </location>
</feature>
<feature type="domain" description="C-type lectin" evidence="3">
    <location>
        <begin position="392"/>
        <end position="534"/>
    </location>
</feature>
<dbReference type="InterPro" id="IPR013783">
    <property type="entry name" value="Ig-like_fold"/>
</dbReference>
<dbReference type="Gene3D" id="2.60.40.4270">
    <property type="entry name" value="Listeria-Bacteroides repeat domain"/>
    <property type="match status" value="2"/>
</dbReference>
<organism evidence="5">
    <name type="scientific">freshwater metagenome</name>
    <dbReference type="NCBI Taxonomy" id="449393"/>
    <lineage>
        <taxon>unclassified sequences</taxon>
        <taxon>metagenomes</taxon>
        <taxon>ecological metagenomes</taxon>
    </lineage>
</organism>
<dbReference type="InterPro" id="IPR016187">
    <property type="entry name" value="CTDL_fold"/>
</dbReference>
<reference evidence="5" key="1">
    <citation type="submission" date="2020-05" db="EMBL/GenBank/DDBJ databases">
        <authorList>
            <person name="Chiriac C."/>
            <person name="Salcher M."/>
            <person name="Ghai R."/>
            <person name="Kavagutti S V."/>
        </authorList>
    </citation>
    <scope>NUCLEOTIDE SEQUENCE</scope>
</reference>
<dbReference type="NCBIfam" id="TIGR02543">
    <property type="entry name" value="List_Bact_rpt"/>
    <property type="match status" value="1"/>
</dbReference>
<dbReference type="InterPro" id="IPR050330">
    <property type="entry name" value="Bact_OuterMem_StrucFunc"/>
</dbReference>
<comment type="subcellular location">
    <subcellularLocation>
        <location evidence="1">Cell envelope</location>
    </subcellularLocation>
</comment>
<evidence type="ECO:0000259" key="4">
    <source>
        <dbReference type="PROSITE" id="PS51123"/>
    </source>
</evidence>
<dbReference type="EMBL" id="CAESAF010000057">
    <property type="protein sequence ID" value="CAB4337132.1"/>
    <property type="molecule type" value="Genomic_DNA"/>
</dbReference>
<evidence type="ECO:0000259" key="3">
    <source>
        <dbReference type="PROSITE" id="PS50041"/>
    </source>
</evidence>
<dbReference type="Gene3D" id="2.60.40.10">
    <property type="entry name" value="Immunoglobulins"/>
    <property type="match status" value="2"/>
</dbReference>
<dbReference type="PANTHER" id="PTHR30329">
    <property type="entry name" value="STATOR ELEMENT OF FLAGELLAR MOTOR COMPLEX"/>
    <property type="match status" value="1"/>
</dbReference>
<dbReference type="PROSITE" id="PS50041">
    <property type="entry name" value="C_TYPE_LECTIN_2"/>
    <property type="match status" value="1"/>
</dbReference>
<evidence type="ECO:0000256" key="1">
    <source>
        <dbReference type="ARBA" id="ARBA00004196"/>
    </source>
</evidence>
<dbReference type="SUPFAM" id="SSF56436">
    <property type="entry name" value="C-type lectin-like"/>
    <property type="match status" value="1"/>
</dbReference>
<dbReference type="InterPro" id="IPR001304">
    <property type="entry name" value="C-type_lectin-like"/>
</dbReference>
<dbReference type="Gene3D" id="3.10.100.10">
    <property type="entry name" value="Mannose-Binding Protein A, subunit A"/>
    <property type="match status" value="1"/>
</dbReference>
<dbReference type="PROSITE" id="PS51123">
    <property type="entry name" value="OMPA_2"/>
    <property type="match status" value="1"/>
</dbReference>
<feature type="domain" description="OmpA-like" evidence="4">
    <location>
        <begin position="1101"/>
        <end position="1214"/>
    </location>
</feature>
<proteinExistence type="predicted"/>
<dbReference type="AlphaFoldDB" id="A0A6J5Z7T2"/>
<dbReference type="InterPro" id="IPR016186">
    <property type="entry name" value="C-type_lectin-like/link_sf"/>
</dbReference>
<dbReference type="InterPro" id="IPR013378">
    <property type="entry name" value="InlB-like_B-rpt"/>
</dbReference>
<dbReference type="GO" id="GO:0030313">
    <property type="term" value="C:cell envelope"/>
    <property type="evidence" value="ECO:0007669"/>
    <property type="project" value="UniProtKB-SubCell"/>
</dbReference>
<name>A0A6J5Z7T2_9ZZZZ</name>
<dbReference type="Pfam" id="PF00691">
    <property type="entry name" value="OmpA"/>
    <property type="match status" value="1"/>
</dbReference>
<dbReference type="InterPro" id="IPR042229">
    <property type="entry name" value="Listeria/Bacterioides_rpt_sf"/>
</dbReference>